<proteinExistence type="predicted"/>
<gene>
    <name evidence="1" type="ORF">L6164_018790</name>
</gene>
<accession>A0ACB9NDE4</accession>
<name>A0ACB9NDE4_BAUVA</name>
<dbReference type="Proteomes" id="UP000828941">
    <property type="component" value="Chromosome 7"/>
</dbReference>
<reference evidence="1 2" key="1">
    <citation type="journal article" date="2022" name="DNA Res.">
        <title>Chromosomal-level genome assembly of the orchid tree Bauhinia variegata (Leguminosae; Cercidoideae) supports the allotetraploid origin hypothesis of Bauhinia.</title>
        <authorList>
            <person name="Zhong Y."/>
            <person name="Chen Y."/>
            <person name="Zheng D."/>
            <person name="Pang J."/>
            <person name="Liu Y."/>
            <person name="Luo S."/>
            <person name="Meng S."/>
            <person name="Qian L."/>
            <person name="Wei D."/>
            <person name="Dai S."/>
            <person name="Zhou R."/>
        </authorList>
    </citation>
    <scope>NUCLEOTIDE SEQUENCE [LARGE SCALE GENOMIC DNA]</scope>
    <source>
        <strain evidence="1">BV-YZ2020</strain>
    </source>
</reference>
<evidence type="ECO:0000313" key="2">
    <source>
        <dbReference type="Proteomes" id="UP000828941"/>
    </source>
</evidence>
<organism evidence="1 2">
    <name type="scientific">Bauhinia variegata</name>
    <name type="common">Purple orchid tree</name>
    <name type="synonym">Phanera variegata</name>
    <dbReference type="NCBI Taxonomy" id="167791"/>
    <lineage>
        <taxon>Eukaryota</taxon>
        <taxon>Viridiplantae</taxon>
        <taxon>Streptophyta</taxon>
        <taxon>Embryophyta</taxon>
        <taxon>Tracheophyta</taxon>
        <taxon>Spermatophyta</taxon>
        <taxon>Magnoliopsida</taxon>
        <taxon>eudicotyledons</taxon>
        <taxon>Gunneridae</taxon>
        <taxon>Pentapetalae</taxon>
        <taxon>rosids</taxon>
        <taxon>fabids</taxon>
        <taxon>Fabales</taxon>
        <taxon>Fabaceae</taxon>
        <taxon>Cercidoideae</taxon>
        <taxon>Cercideae</taxon>
        <taxon>Bauhiniinae</taxon>
        <taxon>Bauhinia</taxon>
    </lineage>
</organism>
<protein>
    <submittedName>
        <fullName evidence="1">Uncharacterized protein</fullName>
    </submittedName>
</protein>
<evidence type="ECO:0000313" key="1">
    <source>
        <dbReference type="EMBL" id="KAI4334053.1"/>
    </source>
</evidence>
<dbReference type="EMBL" id="CM039432">
    <property type="protein sequence ID" value="KAI4334053.1"/>
    <property type="molecule type" value="Genomic_DNA"/>
</dbReference>
<keyword evidence="2" id="KW-1185">Reference proteome</keyword>
<comment type="caution">
    <text evidence="1">The sequence shown here is derived from an EMBL/GenBank/DDBJ whole genome shotgun (WGS) entry which is preliminary data.</text>
</comment>
<sequence>MKMDRTLKLTSWRSSSDPGLGNFTFKQDPTRGSNYIISRNPGQLYWESGITGQINSEAIPGWVLYLLTHFTTATEPPKIPLSDYNNTRLLMNSTGHVQIARRVDSSNEWSVQWEEPENSCKIYNFCGNFSSCNANNRYICKCLPGFTPRSPDIDGGYFRNDQGCVRKSETCGASTSFINLMKMKVSNPNNKTQAVNETECRNECLGLCPQCQAFSFVPTDRTSSSSCWLWTQDLTTLEEEFQNSGDDLSLRIDTSDIELTPRTCEPCGTNIIPYPLSTGPNCGDPMYSGFNCDNSTGLVNFVSQNVSYRVAAINPTEKKFFIKATNLYCNSSISRVENEQIDVSFAYNVSKECYGEDEIGITWQPPPLPTCRKSIDCRGWANSTCNGNWCQCNTNYVWNSSILSCTLQHQEDTPLSGTKEPQPTTEGHSKISLSLILVITLISIIFLVCTIISVYLCRKKMARKQDGGRIQRIRGRFYDSERQVKDLIDLEGLEEKDTEGIEVPYFDFESILEATANFSDANKLGRGGYGPVYKGMFPGGQAIAVKRLSSVSSQGLQEFKNEAWRLWTENKLMHLMDPSLRETCSENQFIRCAHISLLCVQDEPGDRPTMSNVVTMLDNETTTVPIPKQPTFFMKRALSSTASSSSKPEISV</sequence>